<evidence type="ECO:0000259" key="1">
    <source>
        <dbReference type="PROSITE" id="PS51094"/>
    </source>
</evidence>
<feature type="non-terminal residue" evidence="2">
    <location>
        <position position="166"/>
    </location>
</feature>
<dbReference type="SUPFAM" id="SSF55804">
    <property type="entry name" value="Phoshotransferase/anion transport protein"/>
    <property type="match status" value="1"/>
</dbReference>
<dbReference type="SUPFAM" id="SSF46955">
    <property type="entry name" value="Putative DNA-binding domain"/>
    <property type="match status" value="1"/>
</dbReference>
<accession>A0A0F9BR21</accession>
<dbReference type="InterPro" id="IPR016152">
    <property type="entry name" value="PTrfase/Anion_transptr"/>
</dbReference>
<dbReference type="GO" id="GO:0003677">
    <property type="term" value="F:DNA binding"/>
    <property type="evidence" value="ECO:0007669"/>
    <property type="project" value="InterPro"/>
</dbReference>
<dbReference type="EMBL" id="LAZR01050667">
    <property type="protein sequence ID" value="KKK86846.1"/>
    <property type="molecule type" value="Genomic_DNA"/>
</dbReference>
<dbReference type="InterPro" id="IPR002178">
    <property type="entry name" value="PTS_EIIA_type-2_dom"/>
</dbReference>
<proteinExistence type="predicted"/>
<feature type="domain" description="PTS EIIA type-2" evidence="1">
    <location>
        <begin position="85"/>
        <end position="166"/>
    </location>
</feature>
<dbReference type="AlphaFoldDB" id="A0A0F9BR21"/>
<dbReference type="Gene3D" id="3.40.930.10">
    <property type="entry name" value="Mannitol-specific EII, Chain A"/>
    <property type="match status" value="1"/>
</dbReference>
<dbReference type="InterPro" id="IPR010093">
    <property type="entry name" value="SinI_DNA-bd"/>
</dbReference>
<comment type="caution">
    <text evidence="2">The sequence shown here is derived from an EMBL/GenBank/DDBJ whole genome shotgun (WGS) entry which is preliminary data.</text>
</comment>
<organism evidence="2">
    <name type="scientific">marine sediment metagenome</name>
    <dbReference type="NCBI Taxonomy" id="412755"/>
    <lineage>
        <taxon>unclassified sequences</taxon>
        <taxon>metagenomes</taxon>
        <taxon>ecological metagenomes</taxon>
    </lineage>
</organism>
<dbReference type="NCBIfam" id="TIGR01764">
    <property type="entry name" value="excise"/>
    <property type="match status" value="1"/>
</dbReference>
<gene>
    <name evidence="2" type="ORF">LCGC14_2759170</name>
</gene>
<dbReference type="PROSITE" id="PS51094">
    <property type="entry name" value="PTS_EIIA_TYPE_2"/>
    <property type="match status" value="1"/>
</dbReference>
<sequence>MPRESLNLQQVARYLHLSEREVRRLASRGQLPARRVGEGFEFRKGQVDHWVERQLRDMPKRRLAQIERGVSAHHGMDHTSELVVPMIPAGGVVVPLPARTRDGALRALADAADQADLLYDRNDLISELREREQICPTAVVHGAAMPHPAHPLPYDIERSFVVVGRT</sequence>
<dbReference type="InterPro" id="IPR041657">
    <property type="entry name" value="HTH_17"/>
</dbReference>
<dbReference type="InterPro" id="IPR009061">
    <property type="entry name" value="DNA-bd_dom_put_sf"/>
</dbReference>
<dbReference type="Pfam" id="PF12728">
    <property type="entry name" value="HTH_17"/>
    <property type="match status" value="1"/>
</dbReference>
<evidence type="ECO:0000313" key="2">
    <source>
        <dbReference type="EMBL" id="KKK86846.1"/>
    </source>
</evidence>
<name>A0A0F9BR21_9ZZZZ</name>
<reference evidence="2" key="1">
    <citation type="journal article" date="2015" name="Nature">
        <title>Complex archaea that bridge the gap between prokaryotes and eukaryotes.</title>
        <authorList>
            <person name="Spang A."/>
            <person name="Saw J.H."/>
            <person name="Jorgensen S.L."/>
            <person name="Zaremba-Niedzwiedzka K."/>
            <person name="Martijn J."/>
            <person name="Lind A.E."/>
            <person name="van Eijk R."/>
            <person name="Schleper C."/>
            <person name="Guy L."/>
            <person name="Ettema T.J."/>
        </authorList>
    </citation>
    <scope>NUCLEOTIDE SEQUENCE</scope>
</reference>
<protein>
    <recommendedName>
        <fullName evidence="1">PTS EIIA type-2 domain-containing protein</fullName>
    </recommendedName>
</protein>